<protein>
    <submittedName>
        <fullName evidence="4">TRAP transporter permease</fullName>
    </submittedName>
</protein>
<dbReference type="AlphaFoldDB" id="A0A3P3VKG9"/>
<comment type="function">
    <text evidence="1">Part of the tripartite ATP-independent periplasmic (TRAP) transport system.</text>
</comment>
<dbReference type="RefSeq" id="WP_125016886.1">
    <property type="nucleotide sequence ID" value="NZ_QWEZ01000002.1"/>
</dbReference>
<comment type="subcellular location">
    <subcellularLocation>
        <location evidence="1">Cell inner membrane</location>
        <topology evidence="1">Multi-pass membrane protein</topology>
    </subcellularLocation>
</comment>
<feature type="transmembrane region" description="Helical" evidence="2">
    <location>
        <begin position="500"/>
        <end position="525"/>
    </location>
</feature>
<feature type="transmembrane region" description="Helical" evidence="2">
    <location>
        <begin position="26"/>
        <end position="45"/>
    </location>
</feature>
<feature type="transmembrane region" description="Helical" evidence="2">
    <location>
        <begin position="51"/>
        <end position="72"/>
    </location>
</feature>
<evidence type="ECO:0000313" key="5">
    <source>
        <dbReference type="Proteomes" id="UP000280792"/>
    </source>
</evidence>
<evidence type="ECO:0000259" key="3">
    <source>
        <dbReference type="Pfam" id="PF06808"/>
    </source>
</evidence>
<dbReference type="InterPro" id="IPR010656">
    <property type="entry name" value="DctM"/>
</dbReference>
<comment type="caution">
    <text evidence="4">The sequence shown here is derived from an EMBL/GenBank/DDBJ whole genome shotgun (WGS) entry which is preliminary data.</text>
</comment>
<dbReference type="NCBIfam" id="TIGR02123">
    <property type="entry name" value="TRAP_fused"/>
    <property type="match status" value="1"/>
</dbReference>
<organism evidence="4 5">
    <name type="scientific">Aestuariirhabdus litorea</name>
    <dbReference type="NCBI Taxonomy" id="2528527"/>
    <lineage>
        <taxon>Bacteria</taxon>
        <taxon>Pseudomonadati</taxon>
        <taxon>Pseudomonadota</taxon>
        <taxon>Gammaproteobacteria</taxon>
        <taxon>Oceanospirillales</taxon>
        <taxon>Aestuariirhabdaceae</taxon>
        <taxon>Aestuariirhabdus</taxon>
    </lineage>
</organism>
<evidence type="ECO:0000313" key="4">
    <source>
        <dbReference type="EMBL" id="RRJ82807.1"/>
    </source>
</evidence>
<name>A0A3P3VKG9_9GAMM</name>
<dbReference type="Proteomes" id="UP000280792">
    <property type="component" value="Unassembled WGS sequence"/>
</dbReference>
<dbReference type="PANTHER" id="PTHR43849:SF2">
    <property type="entry name" value="BLL3936 PROTEIN"/>
    <property type="match status" value="1"/>
</dbReference>
<evidence type="ECO:0000256" key="2">
    <source>
        <dbReference type="SAM" id="Phobius"/>
    </source>
</evidence>
<keyword evidence="2" id="KW-0812">Transmembrane</keyword>
<dbReference type="PANTHER" id="PTHR43849">
    <property type="entry name" value="BLL3936 PROTEIN"/>
    <property type="match status" value="1"/>
</dbReference>
<feature type="transmembrane region" description="Helical" evidence="2">
    <location>
        <begin position="537"/>
        <end position="558"/>
    </location>
</feature>
<feature type="transmembrane region" description="Helical" evidence="2">
    <location>
        <begin position="84"/>
        <end position="105"/>
    </location>
</feature>
<evidence type="ECO:0000256" key="1">
    <source>
        <dbReference type="RuleBase" id="RU369079"/>
    </source>
</evidence>
<dbReference type="Pfam" id="PF06808">
    <property type="entry name" value="DctM"/>
    <property type="match status" value="1"/>
</dbReference>
<feature type="transmembrane region" description="Helical" evidence="2">
    <location>
        <begin position="184"/>
        <end position="206"/>
    </location>
</feature>
<sequence>MKHLLLRLVAGTSDESRSQNMAPKEMWGIAITMTAIAMGLFHLYYNSYGYLLSIQLRAAHLAFILALVFLIYPRRRGSPKAAPSLLDLGMIAVGAGASLYMFFMYNEFATTGRLPDQFDLAIALCGIMVLFEACRRTIGWPLVILCALFLLYAAYGNHAPGPFQIVPFSWERIIYQMFYTETGIFGIVLGVSATFIFIFILFGAFLGETKSSEFFNDASLAMAGHRPGGPAKVAVLGSTIMGTISGSAVANVATTGTITIPLMKRVGYPKHFAAAVEAVASSGGSITPPIMASSAFIMAEILGISYANVIKAALIPAILYYLSLWVMLDLRARKANLRGLPKDELPILKEILLEKGHLLIPVAAVIWMLVSGRTPLFAGIWGIGLTVAVSYLRKSTRMTAGKIVNALRDGAITALGPAVACAIVGIIVGVSSMTGLGPMMAGNIIDISGGLLIPAMVMTIVASIILGMGLPTAACYITAATIAAPTLIELGVPDIAAHLFVLYYAVLSGITPPVALAAFTAAGIADASTNKVALTSLKLGAAGFLVPIAFVMSPELLLIDTGHGLFHLTLTVLTALIGVIAVGASLEGYLLCVLSPLERCLMAASGLMLILGGSLSDTAGAVCLAIVLLIQLTKCRQLKRYQSSEAG</sequence>
<keyword evidence="1" id="KW-0997">Cell inner membrane</keyword>
<feature type="transmembrane region" description="Helical" evidence="2">
    <location>
        <begin position="313"/>
        <end position="330"/>
    </location>
</feature>
<dbReference type="GO" id="GO:0022857">
    <property type="term" value="F:transmembrane transporter activity"/>
    <property type="evidence" value="ECO:0007669"/>
    <property type="project" value="UniProtKB-UniRule"/>
</dbReference>
<keyword evidence="2" id="KW-1133">Transmembrane helix</keyword>
<keyword evidence="2" id="KW-0472">Membrane</keyword>
<proteinExistence type="predicted"/>
<feature type="transmembrane region" description="Helical" evidence="2">
    <location>
        <begin position="138"/>
        <end position="155"/>
    </location>
</feature>
<feature type="transmembrane region" description="Helical" evidence="2">
    <location>
        <begin position="565"/>
        <end position="586"/>
    </location>
</feature>
<feature type="transmembrane region" description="Helical" evidence="2">
    <location>
        <begin position="451"/>
        <end position="479"/>
    </location>
</feature>
<reference evidence="4 5" key="1">
    <citation type="submission" date="2018-08" db="EMBL/GenBank/DDBJ databases">
        <authorList>
            <person name="Khan S.A."/>
        </authorList>
    </citation>
    <scope>NUCLEOTIDE SEQUENCE [LARGE SCALE GENOMIC DNA]</scope>
    <source>
        <strain evidence="4 5">GTF-13</strain>
    </source>
</reference>
<accession>A0A3P3VKG9</accession>
<feature type="transmembrane region" description="Helical" evidence="2">
    <location>
        <begin position="376"/>
        <end position="392"/>
    </location>
</feature>
<keyword evidence="1" id="KW-0813">Transport</keyword>
<keyword evidence="5" id="KW-1185">Reference proteome</keyword>
<reference evidence="4 5" key="2">
    <citation type="submission" date="2018-12" db="EMBL/GenBank/DDBJ databases">
        <title>Simiduia agarivorans gen. nov., sp. nov., a marine, agarolytic bacterium isolated from shallow coastal water from Keelung, Taiwan.</title>
        <authorList>
            <person name="Shieh W.Y."/>
        </authorList>
    </citation>
    <scope>NUCLEOTIDE SEQUENCE [LARGE SCALE GENOMIC DNA]</scope>
    <source>
        <strain evidence="4 5">GTF-13</strain>
    </source>
</reference>
<dbReference type="GO" id="GO:0005886">
    <property type="term" value="C:plasma membrane"/>
    <property type="evidence" value="ECO:0007669"/>
    <property type="project" value="UniProtKB-SubCell"/>
</dbReference>
<dbReference type="EMBL" id="QWEZ01000002">
    <property type="protein sequence ID" value="RRJ82807.1"/>
    <property type="molecule type" value="Genomic_DNA"/>
</dbReference>
<feature type="transmembrane region" description="Helical" evidence="2">
    <location>
        <begin position="606"/>
        <end position="630"/>
    </location>
</feature>
<feature type="domain" description="TRAP C4-dicarboxylate transport system permease DctM subunit" evidence="3">
    <location>
        <begin position="126"/>
        <end position="555"/>
    </location>
</feature>
<dbReference type="InterPro" id="IPR011853">
    <property type="entry name" value="TRAP_DctM-Dct_fused"/>
</dbReference>
<keyword evidence="1" id="KW-1003">Cell membrane</keyword>
<gene>
    <name evidence="4" type="ORF">D0544_13220</name>
</gene>
<feature type="transmembrane region" description="Helical" evidence="2">
    <location>
        <begin position="412"/>
        <end position="431"/>
    </location>
</feature>
<feature type="transmembrane region" description="Helical" evidence="2">
    <location>
        <begin position="117"/>
        <end position="133"/>
    </location>
</feature>